<dbReference type="Proteomes" id="UP000225821">
    <property type="component" value="Segment"/>
</dbReference>
<protein>
    <submittedName>
        <fullName evidence="1">Uncharacterized protein</fullName>
    </submittedName>
</protein>
<proteinExistence type="predicted"/>
<keyword evidence="2" id="KW-1185">Reference proteome</keyword>
<accession>A0A1S5R3S6</accession>
<sequence>MASKTQLTDMFDQPISKGDSFMRIEDNIGGAHLRFYFFAGFAADGRIMVKEYGGVPRIIKKPHCRLLKLDKAHMHAKNFVAPRIEDVINKLKEKLQA</sequence>
<name>A0A1S5R3S6_9CAUD</name>
<reference evidence="1 2" key="1">
    <citation type="submission" date="2016-03" db="EMBL/GenBank/DDBJ databases">
        <title>Characterisation of pf16 and phiPMW: Two novel phages infecting Pseudomonas putida PpG1.</title>
        <authorList>
            <person name="Magill D.J."/>
            <person name="Krylov V.N."/>
            <person name="Shaburova O.V."/>
            <person name="Allen C.C.R."/>
            <person name="McGrath J.W."/>
            <person name="Quinn J.P."/>
            <person name="Kulakov L.A."/>
        </authorList>
    </citation>
    <scope>NUCLEOTIDE SEQUENCE [LARGE SCALE GENOMIC DNA]</scope>
</reference>
<organism evidence="1 2">
    <name type="scientific">Pseudomonas phage pf16</name>
    <dbReference type="NCBI Taxonomy" id="1815630"/>
    <lineage>
        <taxon>Viruses</taxon>
        <taxon>Duplodnaviria</taxon>
        <taxon>Heunggongvirae</taxon>
        <taxon>Uroviricota</taxon>
        <taxon>Caudoviricetes</taxon>
        <taxon>Chakrabartyvirus</taxon>
        <taxon>Chakrabartyvirus pf16</taxon>
    </lineage>
</organism>
<dbReference type="EMBL" id="KU873925">
    <property type="protein sequence ID" value="AND74976.1"/>
    <property type="molecule type" value="Genomic_DNA"/>
</dbReference>
<gene>
    <name evidence="1" type="ORF">pf16_53</name>
</gene>
<evidence type="ECO:0000313" key="1">
    <source>
        <dbReference type="EMBL" id="AND74976.1"/>
    </source>
</evidence>
<evidence type="ECO:0000313" key="2">
    <source>
        <dbReference type="Proteomes" id="UP000225821"/>
    </source>
</evidence>